<feature type="region of interest" description="Disordered" evidence="1">
    <location>
        <begin position="1"/>
        <end position="36"/>
    </location>
</feature>
<dbReference type="EMBL" id="DS268109">
    <property type="protein sequence ID" value="KMM66329.1"/>
    <property type="molecule type" value="Genomic_DNA"/>
</dbReference>
<proteinExistence type="predicted"/>
<dbReference type="Proteomes" id="UP000054567">
    <property type="component" value="Unassembled WGS sequence"/>
</dbReference>
<sequence length="118" mass="13545">MHQEQPKILVQMRAKDTKQHHNNCKRQKTEQTKKYNIDPVWSAEDVYLSHPEERSGAGNGGGGKNGLLQHTSSINGRQAWKKKQEAQATMQRKQNGSAIQVSTKLLREKHKQFLWEQG</sequence>
<feature type="compositionally biased region" description="Basic and acidic residues" evidence="1">
    <location>
        <begin position="27"/>
        <end position="36"/>
    </location>
</feature>
<evidence type="ECO:0000256" key="1">
    <source>
        <dbReference type="SAM" id="MobiDB-lite"/>
    </source>
</evidence>
<protein>
    <submittedName>
        <fullName evidence="2">Uncharacterized protein</fullName>
    </submittedName>
</protein>
<gene>
    <name evidence="2" type="ORF">CPAG_02668</name>
</gene>
<reference evidence="3" key="2">
    <citation type="journal article" date="2009" name="Genome Res.">
        <title>Comparative genomic analyses of the human fungal pathogens Coccidioides and their relatives.</title>
        <authorList>
            <person name="Sharpton T.J."/>
            <person name="Stajich J.E."/>
            <person name="Rounsley S.D."/>
            <person name="Gardner M.J."/>
            <person name="Wortman J.R."/>
            <person name="Jordar V.S."/>
            <person name="Maiti R."/>
            <person name="Kodira C.D."/>
            <person name="Neafsey D.E."/>
            <person name="Zeng Q."/>
            <person name="Hung C.-Y."/>
            <person name="McMahan C."/>
            <person name="Muszewska A."/>
            <person name="Grynberg M."/>
            <person name="Mandel M.A."/>
            <person name="Kellner E.M."/>
            <person name="Barker B.M."/>
            <person name="Galgiani J.N."/>
            <person name="Orbach M.J."/>
            <person name="Kirkland T.N."/>
            <person name="Cole G.T."/>
            <person name="Henn M.R."/>
            <person name="Birren B.W."/>
            <person name="Taylor J.W."/>
        </authorList>
    </citation>
    <scope>NUCLEOTIDE SEQUENCE [LARGE SCALE GENOMIC DNA]</scope>
    <source>
        <strain evidence="3">RMSCC 3488</strain>
    </source>
</reference>
<name>A0A0J6FBJ1_COCPO</name>
<accession>A0A0J6FBJ1</accession>
<evidence type="ECO:0000313" key="2">
    <source>
        <dbReference type="EMBL" id="KMM66329.1"/>
    </source>
</evidence>
<evidence type="ECO:0000313" key="3">
    <source>
        <dbReference type="Proteomes" id="UP000054567"/>
    </source>
</evidence>
<organism evidence="2 3">
    <name type="scientific">Coccidioides posadasii RMSCC 3488</name>
    <dbReference type="NCBI Taxonomy" id="454284"/>
    <lineage>
        <taxon>Eukaryota</taxon>
        <taxon>Fungi</taxon>
        <taxon>Dikarya</taxon>
        <taxon>Ascomycota</taxon>
        <taxon>Pezizomycotina</taxon>
        <taxon>Eurotiomycetes</taxon>
        <taxon>Eurotiomycetidae</taxon>
        <taxon>Onygenales</taxon>
        <taxon>Onygenaceae</taxon>
        <taxon>Coccidioides</taxon>
    </lineage>
</organism>
<dbReference type="VEuPathDB" id="FungiDB:CPAG_02668"/>
<feature type="compositionally biased region" description="Polar residues" evidence="1">
    <location>
        <begin position="86"/>
        <end position="101"/>
    </location>
</feature>
<reference evidence="3" key="3">
    <citation type="journal article" date="2010" name="Genome Res.">
        <title>Population genomic sequencing of Coccidioides fungi reveals recent hybridization and transposon control.</title>
        <authorList>
            <person name="Neafsey D.E."/>
            <person name="Barker B.M."/>
            <person name="Sharpton T.J."/>
            <person name="Stajich J.E."/>
            <person name="Park D.J."/>
            <person name="Whiston E."/>
            <person name="Hung C.-Y."/>
            <person name="McMahan C."/>
            <person name="White J."/>
            <person name="Sykes S."/>
            <person name="Heiman D."/>
            <person name="Young S."/>
            <person name="Zeng Q."/>
            <person name="Abouelleil A."/>
            <person name="Aftuck L."/>
            <person name="Bessette D."/>
            <person name="Brown A."/>
            <person name="FitzGerald M."/>
            <person name="Lui A."/>
            <person name="Macdonald J.P."/>
            <person name="Priest M."/>
            <person name="Orbach M.J."/>
            <person name="Galgiani J.N."/>
            <person name="Kirkland T.N."/>
            <person name="Cole G.T."/>
            <person name="Birren B.W."/>
            <person name="Henn M.R."/>
            <person name="Taylor J.W."/>
            <person name="Rounsley S.D."/>
        </authorList>
    </citation>
    <scope>NUCLEOTIDE SEQUENCE [LARGE SCALE GENOMIC DNA]</scope>
    <source>
        <strain evidence="3">RMSCC 3488</strain>
    </source>
</reference>
<dbReference type="AlphaFoldDB" id="A0A0J6FBJ1"/>
<reference evidence="2 3" key="1">
    <citation type="submission" date="2007-06" db="EMBL/GenBank/DDBJ databases">
        <title>The Genome Sequence of Coccidioides posadasii RMSCC_3488.</title>
        <authorList>
            <consortium name="Coccidioides Genome Resources Consortium"/>
            <consortium name="The Broad Institute Genome Sequencing Platform"/>
            <person name="Henn M.R."/>
            <person name="Sykes S."/>
            <person name="Young S."/>
            <person name="Jaffe D."/>
            <person name="Berlin A."/>
            <person name="Alvarez P."/>
            <person name="Butler J."/>
            <person name="Gnerre S."/>
            <person name="Grabherr M."/>
            <person name="Mauceli E."/>
            <person name="Brockman W."/>
            <person name="Kodira C."/>
            <person name="Alvarado L."/>
            <person name="Zeng Q."/>
            <person name="Crawford M."/>
            <person name="Antoine C."/>
            <person name="Devon K."/>
            <person name="Galgiani J."/>
            <person name="Orsborn K."/>
            <person name="Lewis M.L."/>
            <person name="Nusbaum C."/>
            <person name="Galagan J."/>
            <person name="Birren B."/>
        </authorList>
    </citation>
    <scope>NUCLEOTIDE SEQUENCE [LARGE SCALE GENOMIC DNA]</scope>
    <source>
        <strain evidence="2 3">RMSCC 3488</strain>
    </source>
</reference>
<feature type="region of interest" description="Disordered" evidence="1">
    <location>
        <begin position="49"/>
        <end position="101"/>
    </location>
</feature>